<reference evidence="3 4" key="1">
    <citation type="submission" date="2020-09" db="EMBL/GenBank/DDBJ databases">
        <authorList>
            <person name="Kim M.K."/>
        </authorList>
    </citation>
    <scope>NUCLEOTIDE SEQUENCE [LARGE SCALE GENOMIC DNA]</scope>
    <source>
        <strain evidence="3 4">BT646</strain>
    </source>
</reference>
<dbReference type="Pfam" id="PF12158">
    <property type="entry name" value="DUF3592"/>
    <property type="match status" value="1"/>
</dbReference>
<feature type="domain" description="DUF3592" evidence="2">
    <location>
        <begin position="43"/>
        <end position="103"/>
    </location>
</feature>
<proteinExistence type="predicted"/>
<name>A0ABR8JKN5_9BACT</name>
<dbReference type="RefSeq" id="WP_190785244.1">
    <property type="nucleotide sequence ID" value="NZ_JACWZZ010000003.1"/>
</dbReference>
<keyword evidence="1" id="KW-0472">Membrane</keyword>
<organism evidence="3 4">
    <name type="scientific">Hymenobacter duratus</name>
    <dbReference type="NCBI Taxonomy" id="2771356"/>
    <lineage>
        <taxon>Bacteria</taxon>
        <taxon>Pseudomonadati</taxon>
        <taxon>Bacteroidota</taxon>
        <taxon>Cytophagia</taxon>
        <taxon>Cytophagales</taxon>
        <taxon>Hymenobacteraceae</taxon>
        <taxon>Hymenobacter</taxon>
    </lineage>
</organism>
<dbReference type="Proteomes" id="UP000642468">
    <property type="component" value="Unassembled WGS sequence"/>
</dbReference>
<evidence type="ECO:0000259" key="2">
    <source>
        <dbReference type="Pfam" id="PF12158"/>
    </source>
</evidence>
<evidence type="ECO:0000313" key="3">
    <source>
        <dbReference type="EMBL" id="MBD2716276.1"/>
    </source>
</evidence>
<feature type="transmembrane region" description="Helical" evidence="1">
    <location>
        <begin position="12"/>
        <end position="27"/>
    </location>
</feature>
<sequence>MFGLTQADTEFLAQTALGTTFLFVALFKHQQRAQLYRTGITTEGVVIRLERDGSTYHPVVRFLTPEQKWITARYDMGTNPASFAEGEAVQVRFDPADPTCFIITSDSSGLSLWLFALVGVGLITYGAVQYLNA</sequence>
<keyword evidence="4" id="KW-1185">Reference proteome</keyword>
<comment type="caution">
    <text evidence="3">The sequence shown here is derived from an EMBL/GenBank/DDBJ whole genome shotgun (WGS) entry which is preliminary data.</text>
</comment>
<gene>
    <name evidence="3" type="ORF">IC231_14630</name>
</gene>
<feature type="transmembrane region" description="Helical" evidence="1">
    <location>
        <begin position="112"/>
        <end position="131"/>
    </location>
</feature>
<dbReference type="EMBL" id="JACWZZ010000003">
    <property type="protein sequence ID" value="MBD2716276.1"/>
    <property type="molecule type" value="Genomic_DNA"/>
</dbReference>
<keyword evidence="1" id="KW-0812">Transmembrane</keyword>
<evidence type="ECO:0000313" key="4">
    <source>
        <dbReference type="Proteomes" id="UP000642468"/>
    </source>
</evidence>
<accession>A0ABR8JKN5</accession>
<dbReference type="InterPro" id="IPR021994">
    <property type="entry name" value="DUF3592"/>
</dbReference>
<evidence type="ECO:0000256" key="1">
    <source>
        <dbReference type="SAM" id="Phobius"/>
    </source>
</evidence>
<protein>
    <submittedName>
        <fullName evidence="3">DUF3592 domain-containing protein</fullName>
    </submittedName>
</protein>
<keyword evidence="1" id="KW-1133">Transmembrane helix</keyword>